<dbReference type="Proteomes" id="UP001597033">
    <property type="component" value="Unassembled WGS sequence"/>
</dbReference>
<proteinExistence type="predicted"/>
<dbReference type="RefSeq" id="WP_162376091.1">
    <property type="nucleotide sequence ID" value="NZ_JBHTKN010000005.1"/>
</dbReference>
<dbReference type="EMBL" id="JBHTKN010000005">
    <property type="protein sequence ID" value="MFD1042546.1"/>
    <property type="molecule type" value="Genomic_DNA"/>
</dbReference>
<organism evidence="1 2">
    <name type="scientific">Pseudoxanthomonas kaohsiungensis</name>
    <dbReference type="NCBI Taxonomy" id="283923"/>
    <lineage>
        <taxon>Bacteria</taxon>
        <taxon>Pseudomonadati</taxon>
        <taxon>Pseudomonadota</taxon>
        <taxon>Gammaproteobacteria</taxon>
        <taxon>Lysobacterales</taxon>
        <taxon>Lysobacteraceae</taxon>
        <taxon>Pseudoxanthomonas</taxon>
    </lineage>
</organism>
<sequence length="84" mass="9210">MTIQDASQIAAEALSFIAAYDRSNSYETFSDHYLSRFGSMMQSLQQPDATDSQKAALHMIQDALGPFCASHVGKLDTDSMMDTP</sequence>
<evidence type="ECO:0000313" key="1">
    <source>
        <dbReference type="EMBL" id="MFD1042546.1"/>
    </source>
</evidence>
<gene>
    <name evidence="1" type="ORF">ACFQ2N_09335</name>
</gene>
<accession>A0ABW3LW27</accession>
<reference evidence="2" key="1">
    <citation type="journal article" date="2019" name="Int. J. Syst. Evol. Microbiol.">
        <title>The Global Catalogue of Microorganisms (GCM) 10K type strain sequencing project: providing services to taxonomists for standard genome sequencing and annotation.</title>
        <authorList>
            <consortium name="The Broad Institute Genomics Platform"/>
            <consortium name="The Broad Institute Genome Sequencing Center for Infectious Disease"/>
            <person name="Wu L."/>
            <person name="Ma J."/>
        </authorList>
    </citation>
    <scope>NUCLEOTIDE SEQUENCE [LARGE SCALE GENOMIC DNA]</scope>
    <source>
        <strain evidence="2">CCUG 55854</strain>
    </source>
</reference>
<protein>
    <submittedName>
        <fullName evidence="1">Uncharacterized protein</fullName>
    </submittedName>
</protein>
<comment type="caution">
    <text evidence="1">The sequence shown here is derived from an EMBL/GenBank/DDBJ whole genome shotgun (WGS) entry which is preliminary data.</text>
</comment>
<name>A0ABW3LW27_9GAMM</name>
<evidence type="ECO:0000313" key="2">
    <source>
        <dbReference type="Proteomes" id="UP001597033"/>
    </source>
</evidence>
<keyword evidence="2" id="KW-1185">Reference proteome</keyword>